<evidence type="ECO:0000313" key="2">
    <source>
        <dbReference type="WBParaSite" id="ACRNAN_scaffold11267.g24107.t1"/>
    </source>
</evidence>
<organism evidence="1 2">
    <name type="scientific">Acrobeloides nanus</name>
    <dbReference type="NCBI Taxonomy" id="290746"/>
    <lineage>
        <taxon>Eukaryota</taxon>
        <taxon>Metazoa</taxon>
        <taxon>Ecdysozoa</taxon>
        <taxon>Nematoda</taxon>
        <taxon>Chromadorea</taxon>
        <taxon>Rhabditida</taxon>
        <taxon>Tylenchina</taxon>
        <taxon>Cephalobomorpha</taxon>
        <taxon>Cephaloboidea</taxon>
        <taxon>Cephalobidae</taxon>
        <taxon>Acrobeloides</taxon>
    </lineage>
</organism>
<keyword evidence="1" id="KW-1185">Reference proteome</keyword>
<reference evidence="2" key="1">
    <citation type="submission" date="2022-11" db="UniProtKB">
        <authorList>
            <consortium name="WormBaseParasite"/>
        </authorList>
    </citation>
    <scope>IDENTIFICATION</scope>
</reference>
<accession>A0A914CIY5</accession>
<evidence type="ECO:0000313" key="1">
    <source>
        <dbReference type="Proteomes" id="UP000887540"/>
    </source>
</evidence>
<name>A0A914CIY5_9BILA</name>
<proteinExistence type="predicted"/>
<sequence length="230" mass="26718">MTISVLCWKRLGIDSIVMLMGAEKEWEQIPVYAYILKSLKEIGAKITFLSQNSNPRPKNLWNQILSNDVKIPEFSLAQISRIYAAMLPFTSELNDNSIFITTDSDLLVFNKNPHIPNLEKGEQIKFYSTYEDTCCEFIKIPKGYQKVKHYFLQTIAASIETWRDIMEISQINSTQNLVQVLIDEIGSKLFKLPEMKGNMLWGIDEALVSYKIDKWFRRNNNNIPVGEYKY</sequence>
<dbReference type="WBParaSite" id="ACRNAN_scaffold11267.g24107.t1">
    <property type="protein sequence ID" value="ACRNAN_scaffold11267.g24107.t1"/>
    <property type="gene ID" value="ACRNAN_scaffold11267.g24107"/>
</dbReference>
<protein>
    <submittedName>
        <fullName evidence="2">Nucleotide-diphospho-sugar transferase domain-containing protein</fullName>
    </submittedName>
</protein>
<dbReference type="Proteomes" id="UP000887540">
    <property type="component" value="Unplaced"/>
</dbReference>
<dbReference type="AlphaFoldDB" id="A0A914CIY5"/>